<dbReference type="SUPFAM" id="SSF102405">
    <property type="entry name" value="MCP/YpsA-like"/>
    <property type="match status" value="1"/>
</dbReference>
<evidence type="ECO:0000313" key="3">
    <source>
        <dbReference type="Proteomes" id="UP000598146"/>
    </source>
</evidence>
<evidence type="ECO:0000256" key="1">
    <source>
        <dbReference type="SAM" id="MobiDB-lite"/>
    </source>
</evidence>
<protein>
    <submittedName>
        <fullName evidence="2">Uncharacterized protein</fullName>
    </submittedName>
</protein>
<accession>A0A931FXP0</accession>
<evidence type="ECO:0000313" key="2">
    <source>
        <dbReference type="EMBL" id="MBG0562710.1"/>
    </source>
</evidence>
<feature type="region of interest" description="Disordered" evidence="1">
    <location>
        <begin position="1"/>
        <end position="54"/>
    </location>
</feature>
<gene>
    <name evidence="2" type="ORF">I4J89_14735</name>
</gene>
<keyword evidence="3" id="KW-1185">Reference proteome</keyword>
<dbReference type="RefSeq" id="WP_196414513.1">
    <property type="nucleotide sequence ID" value="NZ_JADQTO010000006.1"/>
</dbReference>
<dbReference type="AlphaFoldDB" id="A0A931FXP0"/>
<comment type="caution">
    <text evidence="2">The sequence shown here is derived from an EMBL/GenBank/DDBJ whole genome shotgun (WGS) entry which is preliminary data.</text>
</comment>
<name>A0A931FXP0_9ACTN</name>
<dbReference type="Proteomes" id="UP000598146">
    <property type="component" value="Unassembled WGS sequence"/>
</dbReference>
<dbReference type="Gene3D" id="3.40.50.450">
    <property type="match status" value="1"/>
</dbReference>
<reference evidence="2" key="1">
    <citation type="submission" date="2020-11" db="EMBL/GenBank/DDBJ databases">
        <title>Isolation and identification of active actinomycetes.</title>
        <authorList>
            <person name="Sun X."/>
        </authorList>
    </citation>
    <scope>NUCLEOTIDE SEQUENCE</scope>
    <source>
        <strain evidence="2">NEAU-A11</strain>
    </source>
</reference>
<organism evidence="2 3">
    <name type="scientific">Actinoplanes aureus</name>
    <dbReference type="NCBI Taxonomy" id="2792083"/>
    <lineage>
        <taxon>Bacteria</taxon>
        <taxon>Bacillati</taxon>
        <taxon>Actinomycetota</taxon>
        <taxon>Actinomycetes</taxon>
        <taxon>Micromonosporales</taxon>
        <taxon>Micromonosporaceae</taxon>
        <taxon>Actinoplanes</taxon>
    </lineage>
</organism>
<sequence length="245" mass="26922">MDSSAAGRSHRHGRDPEPEDLPDVVRRSQPSRRRTQVSADAEPPAGSEAWSETAGRVNRTRSLLGYGHLVDPADRPAPRFPQSRVPWVTQRIRDALDDWRIGAGTTVVTGGARGADIIIAEEAHSRGAALHLCLALPPEEFERVSVHLPGTVWTARFRRLLRLALVVEVLPHGPDGEMFARTNAWMVELARELDPDPYAIVVWDGRPGDGPDGTADLVKRLGYPAGHPRLRVIDPTPARRATAHE</sequence>
<proteinExistence type="predicted"/>
<dbReference type="EMBL" id="JADQTO010000006">
    <property type="protein sequence ID" value="MBG0562710.1"/>
    <property type="molecule type" value="Genomic_DNA"/>
</dbReference>